<keyword evidence="1" id="KW-0560">Oxidoreductase</keyword>
<dbReference type="Gene3D" id="3.40.605.10">
    <property type="entry name" value="Aldehyde Dehydrogenase, Chain A, domain 1"/>
    <property type="match status" value="2"/>
</dbReference>
<proteinExistence type="predicted"/>
<dbReference type="InterPro" id="IPR044151">
    <property type="entry name" value="ALDH_KGSADH"/>
</dbReference>
<sequence length="522" mass="55911">MIKSNLIGFQTSSESKTFTIGVNPSTNEPLAGKFPNANKDEINFAVDQASKAFEIYSKISGKEKAEFLNAIAVEIEGLGDQLISRCCAESGLPEIRIKGEKGQTIAQLQMFANLVEDGSWLEATIDKAMLDREPIPKPDIRRILVPLGPVVVFAASNFPLAFSTAGGDTASALAAGNPVLVKAHRAHPGTSAMIGTAVVKAAERTGMPDGVFSLLHGSGEVVGQGLVKHPKIKAAGFTGSQKAGRLLYDLANQRLEPIPFFAEMGSVNPVLLLPSGLNQKTAVMLAGSITMGVGQFCTNPGIIISLEGTGLTGFINQLGDELSNVAPDVMLTKQICKSYNQEVKSLLTHKEITLEARADNSKNDNRGRATLVSVSGKAFINNPKLSEEVFGPYSLIIRCQNKSEIDQVLNCLDGQLTGSIIGDNSELSSYDSAVKIIEKKVGRLIFNNVPTGVEVCPSMQHGGPYPASSDSRFSSVGTAAIKRFVRPITYQSWPNDKLPDELKDNNPLNIWRVVDGQLTKDQ</sequence>
<dbReference type="EMBL" id="UINC01006808">
    <property type="protein sequence ID" value="SVA29761.1"/>
    <property type="molecule type" value="Genomic_DNA"/>
</dbReference>
<dbReference type="InterPro" id="IPR015590">
    <property type="entry name" value="Aldehyde_DH_dom"/>
</dbReference>
<dbReference type="Pfam" id="PF00171">
    <property type="entry name" value="Aldedh"/>
    <property type="match status" value="1"/>
</dbReference>
<evidence type="ECO:0000259" key="2">
    <source>
        <dbReference type="Pfam" id="PF00171"/>
    </source>
</evidence>
<reference evidence="3" key="1">
    <citation type="submission" date="2018-05" db="EMBL/GenBank/DDBJ databases">
        <authorList>
            <person name="Lanie J.A."/>
            <person name="Ng W.-L."/>
            <person name="Kazmierczak K.M."/>
            <person name="Andrzejewski T.M."/>
            <person name="Davidsen T.M."/>
            <person name="Wayne K.J."/>
            <person name="Tettelin H."/>
            <person name="Glass J.I."/>
            <person name="Rusch D."/>
            <person name="Podicherti R."/>
            <person name="Tsui H.-C.T."/>
            <person name="Winkler M.E."/>
        </authorList>
    </citation>
    <scope>NUCLEOTIDE SEQUENCE</scope>
</reference>
<dbReference type="PANTHER" id="PTHR43353">
    <property type="entry name" value="SUCCINATE-SEMIALDEHYDE DEHYDROGENASE, MITOCHONDRIAL"/>
    <property type="match status" value="1"/>
</dbReference>
<dbReference type="InterPro" id="IPR016162">
    <property type="entry name" value="Ald_DH_N"/>
</dbReference>
<dbReference type="InterPro" id="IPR050740">
    <property type="entry name" value="Aldehyde_DH_Superfamily"/>
</dbReference>
<feature type="domain" description="Aldehyde dehydrogenase" evidence="2">
    <location>
        <begin position="13"/>
        <end position="463"/>
    </location>
</feature>
<name>A0A381UPQ9_9ZZZZ</name>
<dbReference type="PANTHER" id="PTHR43353:SF3">
    <property type="entry name" value="ALDEHYDE DEHYDROGENASE-RELATED"/>
    <property type="match status" value="1"/>
</dbReference>
<gene>
    <name evidence="3" type="ORF">METZ01_LOCUS82615</name>
</gene>
<accession>A0A381UPQ9</accession>
<dbReference type="InterPro" id="IPR016161">
    <property type="entry name" value="Ald_DH/histidinol_DH"/>
</dbReference>
<dbReference type="SUPFAM" id="SSF53720">
    <property type="entry name" value="ALDH-like"/>
    <property type="match status" value="1"/>
</dbReference>
<dbReference type="AlphaFoldDB" id="A0A381UPQ9"/>
<protein>
    <recommendedName>
        <fullName evidence="2">Aldehyde dehydrogenase domain-containing protein</fullName>
    </recommendedName>
</protein>
<evidence type="ECO:0000256" key="1">
    <source>
        <dbReference type="ARBA" id="ARBA00023002"/>
    </source>
</evidence>
<dbReference type="CDD" id="cd07129">
    <property type="entry name" value="ALDH_KGSADH"/>
    <property type="match status" value="1"/>
</dbReference>
<organism evidence="3">
    <name type="scientific">marine metagenome</name>
    <dbReference type="NCBI Taxonomy" id="408172"/>
    <lineage>
        <taxon>unclassified sequences</taxon>
        <taxon>metagenomes</taxon>
        <taxon>ecological metagenomes</taxon>
    </lineage>
</organism>
<evidence type="ECO:0000313" key="3">
    <source>
        <dbReference type="EMBL" id="SVA29761.1"/>
    </source>
</evidence>
<dbReference type="GO" id="GO:0016620">
    <property type="term" value="F:oxidoreductase activity, acting on the aldehyde or oxo group of donors, NAD or NADP as acceptor"/>
    <property type="evidence" value="ECO:0007669"/>
    <property type="project" value="InterPro"/>
</dbReference>